<dbReference type="GO" id="GO:0030992">
    <property type="term" value="C:intraciliary transport particle B"/>
    <property type="evidence" value="ECO:0007669"/>
    <property type="project" value="TreeGrafter"/>
</dbReference>
<reference evidence="13" key="1">
    <citation type="submission" date="2021-02" db="EMBL/GenBank/DDBJ databases">
        <authorList>
            <person name="Nowell W R."/>
        </authorList>
    </citation>
    <scope>NUCLEOTIDE SEQUENCE</scope>
</reference>
<feature type="region of interest" description="Disordered" evidence="10">
    <location>
        <begin position="427"/>
        <end position="455"/>
    </location>
</feature>
<dbReference type="PANTHER" id="PTHR31363:SF0">
    <property type="entry name" value="TRAF3-INTERACTING PROTEIN 1"/>
    <property type="match status" value="1"/>
</dbReference>
<feature type="compositionally biased region" description="Basic and acidic residues" evidence="10">
    <location>
        <begin position="298"/>
        <end position="309"/>
    </location>
</feature>
<comment type="caution">
    <text evidence="13">The sequence shown here is derived from an EMBL/GenBank/DDBJ whole genome shotgun (WGS) entry which is preliminary data.</text>
</comment>
<feature type="compositionally biased region" description="Basic and acidic residues" evidence="10">
    <location>
        <begin position="146"/>
        <end position="211"/>
    </location>
</feature>
<evidence type="ECO:0000256" key="1">
    <source>
        <dbReference type="ARBA" id="ARBA00004120"/>
    </source>
</evidence>
<evidence type="ECO:0000313" key="15">
    <source>
        <dbReference type="Proteomes" id="UP000663855"/>
    </source>
</evidence>
<dbReference type="InterPro" id="IPR018799">
    <property type="entry name" value="TRAF3IP1"/>
</dbReference>
<dbReference type="AlphaFoldDB" id="A0A814H897"/>
<evidence type="ECO:0000256" key="5">
    <source>
        <dbReference type="ARBA" id="ARBA00023054"/>
    </source>
</evidence>
<protein>
    <recommendedName>
        <fullName evidence="9">TRAF3-interacting protein 1</fullName>
    </recommendedName>
</protein>
<evidence type="ECO:0000256" key="6">
    <source>
        <dbReference type="ARBA" id="ARBA00023212"/>
    </source>
</evidence>
<dbReference type="GO" id="GO:0036064">
    <property type="term" value="C:ciliary basal body"/>
    <property type="evidence" value="ECO:0007669"/>
    <property type="project" value="TreeGrafter"/>
</dbReference>
<keyword evidence="3" id="KW-0963">Cytoplasm</keyword>
<dbReference type="OrthoDB" id="10258914at2759"/>
<feature type="compositionally biased region" description="Low complexity" evidence="10">
    <location>
        <begin position="286"/>
        <end position="297"/>
    </location>
</feature>
<gene>
    <name evidence="13" type="ORF">CJN711_LOCUS2647</name>
    <name evidence="14" type="ORF">KQP761_LOCUS1589</name>
</gene>
<dbReference type="Proteomes" id="UP000663834">
    <property type="component" value="Unassembled WGS sequence"/>
</dbReference>
<feature type="compositionally biased region" description="Basic and acidic residues" evidence="10">
    <location>
        <begin position="377"/>
        <end position="394"/>
    </location>
</feature>
<dbReference type="EMBL" id="CAJNOW010000101">
    <property type="protein sequence ID" value="CAF1236939.1"/>
    <property type="molecule type" value="Genomic_DNA"/>
</dbReference>
<dbReference type="InterPro" id="IPR042576">
    <property type="entry name" value="TRAF3IP1_N_sf"/>
</dbReference>
<name>A0A814H897_9BILA</name>
<feature type="compositionally biased region" description="Basic and acidic residues" evidence="10">
    <location>
        <begin position="244"/>
        <end position="254"/>
    </location>
</feature>
<dbReference type="GO" id="GO:0005930">
    <property type="term" value="C:axoneme"/>
    <property type="evidence" value="ECO:0007669"/>
    <property type="project" value="UniProtKB-SubCell"/>
</dbReference>
<evidence type="ECO:0000256" key="8">
    <source>
        <dbReference type="ARBA" id="ARBA00043971"/>
    </source>
</evidence>
<feature type="compositionally biased region" description="Basic and acidic residues" evidence="10">
    <location>
        <begin position="445"/>
        <end position="455"/>
    </location>
</feature>
<evidence type="ECO:0000256" key="10">
    <source>
        <dbReference type="SAM" id="MobiDB-lite"/>
    </source>
</evidence>
<dbReference type="Pfam" id="PF17749">
    <property type="entry name" value="MIP-T3_C"/>
    <property type="match status" value="1"/>
</dbReference>
<dbReference type="GO" id="GO:0070507">
    <property type="term" value="P:regulation of microtubule cytoskeleton organization"/>
    <property type="evidence" value="ECO:0007669"/>
    <property type="project" value="TreeGrafter"/>
</dbReference>
<organism evidence="13 15">
    <name type="scientific">Rotaria magnacalcarata</name>
    <dbReference type="NCBI Taxonomy" id="392030"/>
    <lineage>
        <taxon>Eukaryota</taxon>
        <taxon>Metazoa</taxon>
        <taxon>Spiralia</taxon>
        <taxon>Gnathifera</taxon>
        <taxon>Rotifera</taxon>
        <taxon>Eurotatoria</taxon>
        <taxon>Bdelloidea</taxon>
        <taxon>Philodinida</taxon>
        <taxon>Philodinidae</taxon>
        <taxon>Rotaria</taxon>
    </lineage>
</organism>
<dbReference type="Pfam" id="PF10243">
    <property type="entry name" value="MIP-T3"/>
    <property type="match status" value="1"/>
</dbReference>
<dbReference type="FunFam" id="1.10.418.50:FF:000001">
    <property type="entry name" value="TRAF3-interacting protein 1 isoform X1"/>
    <property type="match status" value="1"/>
</dbReference>
<feature type="region of interest" description="Disordered" evidence="10">
    <location>
        <begin position="136"/>
        <end position="411"/>
    </location>
</feature>
<keyword evidence="5" id="KW-0175">Coiled coil</keyword>
<dbReference type="GO" id="GO:0008017">
    <property type="term" value="F:microtubule binding"/>
    <property type="evidence" value="ECO:0007669"/>
    <property type="project" value="InterPro"/>
</dbReference>
<dbReference type="Proteomes" id="UP000663855">
    <property type="component" value="Unassembled WGS sequence"/>
</dbReference>
<keyword evidence="6" id="KW-0206">Cytoskeleton</keyword>
<evidence type="ECO:0000256" key="4">
    <source>
        <dbReference type="ARBA" id="ARBA00022794"/>
    </source>
</evidence>
<evidence type="ECO:0000259" key="12">
    <source>
        <dbReference type="Pfam" id="PF17749"/>
    </source>
</evidence>
<comment type="subcellular location">
    <subcellularLocation>
        <location evidence="2">Cytoplasm</location>
        <location evidence="2">Cytoskeleton</location>
        <location evidence="2">Cilium axoneme</location>
    </subcellularLocation>
    <subcellularLocation>
        <location evidence="1">Cytoplasm</location>
        <location evidence="1">Cytoskeleton</location>
        <location evidence="1">Cilium basal body</location>
    </subcellularLocation>
</comment>
<feature type="domain" description="TRAF3-interacting protein 1 C-terminal" evidence="12">
    <location>
        <begin position="406"/>
        <end position="552"/>
    </location>
</feature>
<evidence type="ECO:0000313" key="14">
    <source>
        <dbReference type="EMBL" id="CAF1236939.1"/>
    </source>
</evidence>
<dbReference type="PANTHER" id="PTHR31363">
    <property type="entry name" value="TRAF3-INTERACTING PROTEIN 1"/>
    <property type="match status" value="1"/>
</dbReference>
<keyword evidence="4" id="KW-0970">Cilium biogenesis/degradation</keyword>
<proteinExistence type="inferred from homology"/>
<comment type="similarity">
    <text evidence="8">Belongs to the TRAF3IP1 family.</text>
</comment>
<evidence type="ECO:0000256" key="7">
    <source>
        <dbReference type="ARBA" id="ARBA00023273"/>
    </source>
</evidence>
<evidence type="ECO:0000256" key="3">
    <source>
        <dbReference type="ARBA" id="ARBA00022490"/>
    </source>
</evidence>
<evidence type="ECO:0000256" key="2">
    <source>
        <dbReference type="ARBA" id="ARBA00004430"/>
    </source>
</evidence>
<feature type="compositionally biased region" description="Polar residues" evidence="10">
    <location>
        <begin position="268"/>
        <end position="283"/>
    </location>
</feature>
<dbReference type="GO" id="GO:0060271">
    <property type="term" value="P:cilium assembly"/>
    <property type="evidence" value="ECO:0007669"/>
    <property type="project" value="TreeGrafter"/>
</dbReference>
<dbReference type="GO" id="GO:0048731">
    <property type="term" value="P:system development"/>
    <property type="evidence" value="ECO:0007669"/>
    <property type="project" value="UniProtKB-ARBA"/>
</dbReference>
<dbReference type="InterPro" id="IPR041476">
    <property type="entry name" value="TRAF3IP1_C"/>
</dbReference>
<dbReference type="EMBL" id="CAJNOV010000161">
    <property type="protein sequence ID" value="CAF1007188.1"/>
    <property type="molecule type" value="Genomic_DNA"/>
</dbReference>
<sequence>MGEAAVDSDIIKRTQDTLGQIINAPALTEKLLSRPPVQFLQDIVKAVMKKTNFLQGLYSDEELSSAYLKESRDNKTLFMKKLVTAVYIAVKRPPDVRVSKILAGQEADKTNLLLQALAEAINANVDNGDVVRKTLQSLGGTNENEEPSRSRDRKDQEQPEKHRSKEERSNKSIEREESTSEKKTSSKDSTSEKKTNSKDSTKDPNDADGSSHAKRRRSSRPSDDAANEEKRQAVAQKQDDDDDNDKKDDDDSKPRRPTRPSSAKGPRKQQNNGSQQRPTSPKTDQPARQPTAQQRPTSTDRDNNDEKPLVRPGTANTAAKSRKPMKVAASDELSGSSGRVPSAAQRGQGTLIIESKGARDNDMNNDDDDEDANFLIQEEKPALTKSFRQDDSDNRGGGMGDQEDDEGDQHGPLVIKMMGSKVRLEHGSEIAGQRSDVKTVAQNDAQRRGEREKIQKDVDKLRETIQSLTKSVVPLGKILEYLQEDYEMMAKEMQHYTDEYKRTVVELRKEKFTTDQSLEPLRAALLDFDEQIIDMKNRIIFMKKKINNNEKANASRLLDIIRKTK</sequence>
<evidence type="ECO:0000313" key="13">
    <source>
        <dbReference type="EMBL" id="CAF1007188.1"/>
    </source>
</evidence>
<keyword evidence="7" id="KW-0966">Cell projection</keyword>
<evidence type="ECO:0000259" key="11">
    <source>
        <dbReference type="Pfam" id="PF10243"/>
    </source>
</evidence>
<dbReference type="InterPro" id="IPR040468">
    <property type="entry name" value="TRAF3IP1_N"/>
</dbReference>
<dbReference type="Gene3D" id="1.10.418.50">
    <property type="entry name" value="Microtubule-binding protein MIP-T3"/>
    <property type="match status" value="1"/>
</dbReference>
<feature type="compositionally biased region" description="Basic and acidic residues" evidence="10">
    <location>
        <begin position="220"/>
        <end position="232"/>
    </location>
</feature>
<dbReference type="GO" id="GO:0042073">
    <property type="term" value="P:intraciliary transport"/>
    <property type="evidence" value="ECO:0007669"/>
    <property type="project" value="TreeGrafter"/>
</dbReference>
<dbReference type="GO" id="GO:0048513">
    <property type="term" value="P:animal organ development"/>
    <property type="evidence" value="ECO:0007669"/>
    <property type="project" value="UniProtKB-ARBA"/>
</dbReference>
<feature type="domain" description="TRAF3-interacting protein 1 N-terminal" evidence="11">
    <location>
        <begin position="11"/>
        <end position="120"/>
    </location>
</feature>
<feature type="compositionally biased region" description="Acidic residues" evidence="10">
    <location>
        <begin position="363"/>
        <end position="372"/>
    </location>
</feature>
<accession>A0A814H897</accession>
<evidence type="ECO:0000256" key="9">
    <source>
        <dbReference type="ARBA" id="ARBA00070492"/>
    </source>
</evidence>